<dbReference type="Pfam" id="PF16811">
    <property type="entry name" value="TAtT"/>
    <property type="match status" value="1"/>
</dbReference>
<dbReference type="Gene3D" id="1.25.40.920">
    <property type="entry name" value="TRAP transporter T-component"/>
    <property type="match status" value="1"/>
</dbReference>
<gene>
    <name evidence="1" type="ORF">DF168_01131</name>
</gene>
<evidence type="ECO:0000313" key="1">
    <source>
        <dbReference type="EMBL" id="AWT59933.1"/>
    </source>
</evidence>
<reference evidence="1 2" key="1">
    <citation type="submission" date="2018-06" db="EMBL/GenBank/DDBJ databases">
        <title>Draft Genome Sequence of a Novel Marine Bacterium Related to the Verrucomicrobia.</title>
        <authorList>
            <person name="Vosseberg J."/>
            <person name="Martijn J."/>
            <person name="Ettema T.J.G."/>
        </authorList>
    </citation>
    <scope>NUCLEOTIDE SEQUENCE [LARGE SCALE GENOMIC DNA]</scope>
    <source>
        <strain evidence="1">TARA_B100001123</strain>
    </source>
</reference>
<dbReference type="PROSITE" id="PS51257">
    <property type="entry name" value="PROKAR_LIPOPROTEIN"/>
    <property type="match status" value="1"/>
</dbReference>
<dbReference type="EMBL" id="CP029803">
    <property type="protein sequence ID" value="AWT59933.1"/>
    <property type="molecule type" value="Genomic_DNA"/>
</dbReference>
<dbReference type="InterPro" id="IPR031823">
    <property type="entry name" value="TatT"/>
</dbReference>
<dbReference type="InterPro" id="IPR038537">
    <property type="entry name" value="TatT_sf"/>
</dbReference>
<organism evidence="1 2">
    <name type="scientific">Candidatus Moanibacter tarae</name>
    <dbReference type="NCBI Taxonomy" id="2200854"/>
    <lineage>
        <taxon>Bacteria</taxon>
        <taxon>Pseudomonadati</taxon>
        <taxon>Verrucomicrobiota</taxon>
        <taxon>Opitutia</taxon>
        <taxon>Puniceicoccales</taxon>
        <taxon>Puniceicoccales incertae sedis</taxon>
        <taxon>Candidatus Moanibacter</taxon>
    </lineage>
</organism>
<evidence type="ECO:0000313" key="2">
    <source>
        <dbReference type="Proteomes" id="UP000247465"/>
    </source>
</evidence>
<dbReference type="AlphaFoldDB" id="A0A2Z4ACR0"/>
<dbReference type="KEGG" id="mtar:DF168_01131"/>
<accession>A0A2Z4ACR0</accession>
<name>A0A2Z4ACR0_9BACT</name>
<proteinExistence type="predicted"/>
<dbReference type="Proteomes" id="UP000247465">
    <property type="component" value="Chromosome"/>
</dbReference>
<sequence length="310" mass="35254">MGRSVLILTAILFFIVFASGCSTKDIAIKKIANILASGSNVFASDEDPEFVKVAIPFSLKLMESLLKEVPAHESLLLATSSGFAQYAYAFIQQEADVLEEIDFSASREKRKRAARLYLRARDYGMRGLEIRHRDFEEVLWEDSELALSSTSIEDVPFLYWTATAWAGAISMSKDNPDLISDLPIVEAMIARAFELDESFDYGALHSFLISYEMIRPNSSGNPELRARGHFNRALQLSQNRLASPMVTMAESVSIQKQNRQEFEELLSQALQIDANHHPEWRLVNIIMQRRARWLLSRTDELFLSIPKERE</sequence>
<protein>
    <submittedName>
        <fullName evidence="1">Uncharacterized protein</fullName>
    </submittedName>
</protein>